<dbReference type="PANTHER" id="PTHR43523">
    <property type="entry name" value="GLUCOSE-1-PHOSPHATE ADENYLYLTRANSFERASE-RELATED"/>
    <property type="match status" value="1"/>
</dbReference>
<keyword evidence="12" id="KW-1185">Reference proteome</keyword>
<dbReference type="PROSITE" id="PS00810">
    <property type="entry name" value="ADP_GLC_PYROPHOSPH_3"/>
    <property type="match status" value="1"/>
</dbReference>
<feature type="domain" description="Glucose-1-phosphate adenylyltransferase/Bifunctional protein GlmU-like C-terminal hexapeptide" evidence="10">
    <location>
        <begin position="274"/>
        <end position="343"/>
    </location>
</feature>
<accession>A0A7X3CU62</accession>
<evidence type="ECO:0000259" key="10">
    <source>
        <dbReference type="Pfam" id="PF24894"/>
    </source>
</evidence>
<dbReference type="Gene3D" id="2.160.10.10">
    <property type="entry name" value="Hexapeptide repeat proteins"/>
    <property type="match status" value="1"/>
</dbReference>
<dbReference type="Pfam" id="PF24894">
    <property type="entry name" value="Hexapep_GlmU"/>
    <property type="match status" value="1"/>
</dbReference>
<comment type="similarity">
    <text evidence="1">Belongs to the bacterial/plant glucose-1-phosphate adenylyltransferase family.</text>
</comment>
<evidence type="ECO:0000256" key="7">
    <source>
        <dbReference type="ARBA" id="ARBA00023056"/>
    </source>
</evidence>
<name>A0A7X3CU62_9BACL</name>
<dbReference type="PANTHER" id="PTHR43523:SF2">
    <property type="entry name" value="GLUCOSE-1-PHOSPHATE ADENYLYLTRANSFERASE"/>
    <property type="match status" value="1"/>
</dbReference>
<dbReference type="Pfam" id="PF00483">
    <property type="entry name" value="NTP_transferase"/>
    <property type="match status" value="1"/>
</dbReference>
<evidence type="ECO:0000256" key="3">
    <source>
        <dbReference type="ARBA" id="ARBA00022679"/>
    </source>
</evidence>
<dbReference type="InterPro" id="IPR029044">
    <property type="entry name" value="Nucleotide-diphossugar_trans"/>
</dbReference>
<evidence type="ECO:0000256" key="5">
    <source>
        <dbReference type="ARBA" id="ARBA00022741"/>
    </source>
</evidence>
<dbReference type="SUPFAM" id="SSF53448">
    <property type="entry name" value="Nucleotide-diphospho-sugar transferases"/>
    <property type="match status" value="1"/>
</dbReference>
<sequence length="394" mass="43173">MLLAGGEGRRLGVLTRDKAKPAVHFGGGYRMIDFALSNCTNSGLPVVGVVTQYQAASLHRHIGSGALWSNAVTLLPSAGGSYTGTADAVFKNMAFLKFYDPEHVLVLSGDHIYRMDYRKLLERHRETGADATIAVTPVAWEEAHRFGIMKADKAGRITEFAEKPRVPTSNLASMGIYVFRWSYLKHILERDACNPLSSHDFGKDLIPSMLARGDRVQTYAFEGYWRDVGTVESLWEAHMDLLGDPPKFDLEDGDWPMRSPGRASAQTQAGLYARLRHALVAGESAVFGQIERSVLSAGVFVGHGSVLRNCVVMPRARIGRDVFIRNAIIGEGAVIEDGATVGSRFGEPVTVIGDAETVGRPVTVIGDAEPIGEPLEFIPKAYVPIRQYQFERIR</sequence>
<keyword evidence="2" id="KW-0321">Glycogen metabolism</keyword>
<dbReference type="EMBL" id="WNZX01000022">
    <property type="protein sequence ID" value="MUG73177.1"/>
    <property type="molecule type" value="Genomic_DNA"/>
</dbReference>
<keyword evidence="3 11" id="KW-0808">Transferase</keyword>
<dbReference type="InterPro" id="IPR005835">
    <property type="entry name" value="NTP_transferase_dom"/>
</dbReference>
<dbReference type="GO" id="GO:0008878">
    <property type="term" value="F:glucose-1-phosphate adenylyltransferase activity"/>
    <property type="evidence" value="ECO:0007669"/>
    <property type="project" value="InterPro"/>
</dbReference>
<evidence type="ECO:0000256" key="6">
    <source>
        <dbReference type="ARBA" id="ARBA00022840"/>
    </source>
</evidence>
<evidence type="ECO:0000256" key="2">
    <source>
        <dbReference type="ARBA" id="ARBA00022600"/>
    </source>
</evidence>
<keyword evidence="7" id="KW-0320">Glycogen biosynthesis</keyword>
<evidence type="ECO:0000259" key="9">
    <source>
        <dbReference type="Pfam" id="PF00483"/>
    </source>
</evidence>
<feature type="domain" description="Nucleotidyl transferase" evidence="9">
    <location>
        <begin position="1"/>
        <end position="241"/>
    </location>
</feature>
<dbReference type="Proteomes" id="UP000450917">
    <property type="component" value="Unassembled WGS sequence"/>
</dbReference>
<dbReference type="GO" id="GO:0005524">
    <property type="term" value="F:ATP binding"/>
    <property type="evidence" value="ECO:0007669"/>
    <property type="project" value="UniProtKB-KW"/>
</dbReference>
<evidence type="ECO:0000256" key="8">
    <source>
        <dbReference type="ARBA" id="ARBA00023277"/>
    </source>
</evidence>
<dbReference type="InterPro" id="IPR011831">
    <property type="entry name" value="ADP-Glc_PPase"/>
</dbReference>
<keyword evidence="8" id="KW-0119">Carbohydrate metabolism</keyword>
<dbReference type="InterPro" id="IPR056818">
    <property type="entry name" value="GlmU/GlgC-like_hexapep"/>
</dbReference>
<protein>
    <submittedName>
        <fullName evidence="11">NTP transferase domain-containing protein</fullName>
    </submittedName>
</protein>
<dbReference type="Gene3D" id="3.90.550.10">
    <property type="entry name" value="Spore Coat Polysaccharide Biosynthesis Protein SpsA, Chain A"/>
    <property type="match status" value="1"/>
</dbReference>
<dbReference type="InterPro" id="IPR011004">
    <property type="entry name" value="Trimer_LpxA-like_sf"/>
</dbReference>
<keyword evidence="5" id="KW-0547">Nucleotide-binding</keyword>
<proteinExistence type="inferred from homology"/>
<dbReference type="AlphaFoldDB" id="A0A7X3CU62"/>
<dbReference type="InterPro" id="IPR005836">
    <property type="entry name" value="ADP_Glu_pyroP_CS"/>
</dbReference>
<gene>
    <name evidence="11" type="ORF">GNP93_21330</name>
</gene>
<keyword evidence="4" id="KW-0548">Nucleotidyltransferase</keyword>
<comment type="caution">
    <text evidence="11">The sequence shown here is derived from an EMBL/GenBank/DDBJ whole genome shotgun (WGS) entry which is preliminary data.</text>
</comment>
<evidence type="ECO:0000313" key="11">
    <source>
        <dbReference type="EMBL" id="MUG73177.1"/>
    </source>
</evidence>
<dbReference type="SUPFAM" id="SSF51161">
    <property type="entry name" value="Trimeric LpxA-like enzymes"/>
    <property type="match status" value="1"/>
</dbReference>
<organism evidence="11 12">
    <name type="scientific">Paenibacillus validus</name>
    <dbReference type="NCBI Taxonomy" id="44253"/>
    <lineage>
        <taxon>Bacteria</taxon>
        <taxon>Bacillati</taxon>
        <taxon>Bacillota</taxon>
        <taxon>Bacilli</taxon>
        <taxon>Bacillales</taxon>
        <taxon>Paenibacillaceae</taxon>
        <taxon>Paenibacillus</taxon>
    </lineage>
</organism>
<keyword evidence="6" id="KW-0067">ATP-binding</keyword>
<reference evidence="11 12" key="1">
    <citation type="submission" date="2019-11" db="EMBL/GenBank/DDBJ databases">
        <title>Draft genome sequences of five Paenibacillus species of dairy origin.</title>
        <authorList>
            <person name="Olajide A.M."/>
            <person name="Chen S."/>
            <person name="Lapointe G."/>
        </authorList>
    </citation>
    <scope>NUCLEOTIDE SEQUENCE [LARGE SCALE GENOMIC DNA]</scope>
    <source>
        <strain evidence="11 12">2CS3</strain>
    </source>
</reference>
<evidence type="ECO:0000256" key="4">
    <source>
        <dbReference type="ARBA" id="ARBA00022695"/>
    </source>
</evidence>
<evidence type="ECO:0000256" key="1">
    <source>
        <dbReference type="ARBA" id="ARBA00010443"/>
    </source>
</evidence>
<dbReference type="CDD" id="cd02508">
    <property type="entry name" value="ADP_Glucose_PP"/>
    <property type="match status" value="1"/>
</dbReference>
<evidence type="ECO:0000313" key="12">
    <source>
        <dbReference type="Proteomes" id="UP000450917"/>
    </source>
</evidence>
<dbReference type="GO" id="GO:0005978">
    <property type="term" value="P:glycogen biosynthetic process"/>
    <property type="evidence" value="ECO:0007669"/>
    <property type="project" value="UniProtKB-KW"/>
</dbReference>